<dbReference type="KEGG" id="gtr:GLOTRDRAFT_134224"/>
<dbReference type="GeneID" id="19302960"/>
<evidence type="ECO:0000256" key="1">
    <source>
        <dbReference type="SAM" id="MobiDB-lite"/>
    </source>
</evidence>
<feature type="compositionally biased region" description="Polar residues" evidence="1">
    <location>
        <begin position="51"/>
        <end position="60"/>
    </location>
</feature>
<feature type="region of interest" description="Disordered" evidence="1">
    <location>
        <begin position="1"/>
        <end position="60"/>
    </location>
</feature>
<dbReference type="AlphaFoldDB" id="S7PQP7"/>
<accession>S7PQP7</accession>
<dbReference type="EMBL" id="KB469348">
    <property type="protein sequence ID" value="EPQ50136.1"/>
    <property type="molecule type" value="Genomic_DNA"/>
</dbReference>
<proteinExistence type="predicted"/>
<name>S7PQP7_GLOTA</name>
<organism evidence="2 3">
    <name type="scientific">Gloeophyllum trabeum (strain ATCC 11539 / FP-39264 / Madison 617)</name>
    <name type="common">Brown rot fungus</name>
    <dbReference type="NCBI Taxonomy" id="670483"/>
    <lineage>
        <taxon>Eukaryota</taxon>
        <taxon>Fungi</taxon>
        <taxon>Dikarya</taxon>
        <taxon>Basidiomycota</taxon>
        <taxon>Agaricomycotina</taxon>
        <taxon>Agaricomycetes</taxon>
        <taxon>Gloeophyllales</taxon>
        <taxon>Gloeophyllaceae</taxon>
        <taxon>Gloeophyllum</taxon>
    </lineage>
</organism>
<evidence type="ECO:0000313" key="3">
    <source>
        <dbReference type="Proteomes" id="UP000030669"/>
    </source>
</evidence>
<dbReference type="HOGENOM" id="CLU_2941948_0_0_1"/>
<sequence length="60" mass="6589">MNRRDLQKGLSGALFKPETRQTEELAPSGRLPKGQSRMARSHLTTRHTAELASSNPKSGT</sequence>
<dbReference type="Proteomes" id="UP000030669">
    <property type="component" value="Unassembled WGS sequence"/>
</dbReference>
<dbReference type="RefSeq" id="XP_007871407.1">
    <property type="nucleotide sequence ID" value="XM_007873216.1"/>
</dbReference>
<protein>
    <submittedName>
        <fullName evidence="2">Uncharacterized protein</fullName>
    </submittedName>
</protein>
<reference evidence="2 3" key="1">
    <citation type="journal article" date="2012" name="Science">
        <title>The Paleozoic origin of enzymatic lignin decomposition reconstructed from 31 fungal genomes.</title>
        <authorList>
            <person name="Floudas D."/>
            <person name="Binder M."/>
            <person name="Riley R."/>
            <person name="Barry K."/>
            <person name="Blanchette R.A."/>
            <person name="Henrissat B."/>
            <person name="Martinez A.T."/>
            <person name="Otillar R."/>
            <person name="Spatafora J.W."/>
            <person name="Yadav J.S."/>
            <person name="Aerts A."/>
            <person name="Benoit I."/>
            <person name="Boyd A."/>
            <person name="Carlson A."/>
            <person name="Copeland A."/>
            <person name="Coutinho P.M."/>
            <person name="de Vries R.P."/>
            <person name="Ferreira P."/>
            <person name="Findley K."/>
            <person name="Foster B."/>
            <person name="Gaskell J."/>
            <person name="Glotzer D."/>
            <person name="Gorecki P."/>
            <person name="Heitman J."/>
            <person name="Hesse C."/>
            <person name="Hori C."/>
            <person name="Igarashi K."/>
            <person name="Jurgens J.A."/>
            <person name="Kallen N."/>
            <person name="Kersten P."/>
            <person name="Kohler A."/>
            <person name="Kuees U."/>
            <person name="Kumar T.K.A."/>
            <person name="Kuo A."/>
            <person name="LaButti K."/>
            <person name="Larrondo L.F."/>
            <person name="Lindquist E."/>
            <person name="Ling A."/>
            <person name="Lombard V."/>
            <person name="Lucas S."/>
            <person name="Lundell T."/>
            <person name="Martin R."/>
            <person name="McLaughlin D.J."/>
            <person name="Morgenstern I."/>
            <person name="Morin E."/>
            <person name="Murat C."/>
            <person name="Nagy L.G."/>
            <person name="Nolan M."/>
            <person name="Ohm R.A."/>
            <person name="Patyshakuliyeva A."/>
            <person name="Rokas A."/>
            <person name="Ruiz-Duenas F.J."/>
            <person name="Sabat G."/>
            <person name="Salamov A."/>
            <person name="Samejima M."/>
            <person name="Schmutz J."/>
            <person name="Slot J.C."/>
            <person name="St John F."/>
            <person name="Stenlid J."/>
            <person name="Sun H."/>
            <person name="Sun S."/>
            <person name="Syed K."/>
            <person name="Tsang A."/>
            <person name="Wiebenga A."/>
            <person name="Young D."/>
            <person name="Pisabarro A."/>
            <person name="Eastwood D.C."/>
            <person name="Martin F."/>
            <person name="Cullen D."/>
            <person name="Grigoriev I.V."/>
            <person name="Hibbett D.S."/>
        </authorList>
    </citation>
    <scope>NUCLEOTIDE SEQUENCE [LARGE SCALE GENOMIC DNA]</scope>
    <source>
        <strain evidence="2 3">ATCC 11539</strain>
    </source>
</reference>
<keyword evidence="3" id="KW-1185">Reference proteome</keyword>
<gene>
    <name evidence="2" type="ORF">GLOTRDRAFT_134224</name>
</gene>
<evidence type="ECO:0000313" key="2">
    <source>
        <dbReference type="EMBL" id="EPQ50136.1"/>
    </source>
</evidence>